<evidence type="ECO:0000313" key="2">
    <source>
        <dbReference type="EMBL" id="RVW75619.1"/>
    </source>
</evidence>
<dbReference type="InterPro" id="IPR007021">
    <property type="entry name" value="DUF659"/>
</dbReference>
<organism evidence="2 3">
    <name type="scientific">Vitis vinifera</name>
    <name type="common">Grape</name>
    <dbReference type="NCBI Taxonomy" id="29760"/>
    <lineage>
        <taxon>Eukaryota</taxon>
        <taxon>Viridiplantae</taxon>
        <taxon>Streptophyta</taxon>
        <taxon>Embryophyta</taxon>
        <taxon>Tracheophyta</taxon>
        <taxon>Spermatophyta</taxon>
        <taxon>Magnoliopsida</taxon>
        <taxon>eudicotyledons</taxon>
        <taxon>Gunneridae</taxon>
        <taxon>Pentapetalae</taxon>
        <taxon>rosids</taxon>
        <taxon>Vitales</taxon>
        <taxon>Vitaceae</taxon>
        <taxon>Viteae</taxon>
        <taxon>Vitis</taxon>
    </lineage>
</organism>
<dbReference type="PANTHER" id="PTHR32166">
    <property type="entry name" value="OSJNBA0013A04.12 PROTEIN"/>
    <property type="match status" value="1"/>
</dbReference>
<dbReference type="EMBL" id="QGNW01000344">
    <property type="protein sequence ID" value="RVW75619.1"/>
    <property type="molecule type" value="Genomic_DNA"/>
</dbReference>
<dbReference type="Pfam" id="PF04937">
    <property type="entry name" value="DUF659"/>
    <property type="match status" value="1"/>
</dbReference>
<proteinExistence type="predicted"/>
<comment type="caution">
    <text evidence="2">The sequence shown here is derived from an EMBL/GenBank/DDBJ whole genome shotgun (WGS) entry which is preliminary data.</text>
</comment>
<feature type="domain" description="DUF659" evidence="1">
    <location>
        <begin position="1"/>
        <end position="93"/>
    </location>
</feature>
<dbReference type="InterPro" id="IPR012337">
    <property type="entry name" value="RNaseH-like_sf"/>
</dbReference>
<name>A0A438GTU3_VITVI</name>
<accession>A0A438GTU3</accession>
<evidence type="ECO:0000259" key="1">
    <source>
        <dbReference type="Pfam" id="PF04937"/>
    </source>
</evidence>
<sequence>MIYHSSVDTTNIPKTTNYIFSLMDKVVKEVKEENVVQVVIDNEASFKAVDMLLMEKRKHLFWSPCAAHCIDLMFEDIASMKRIKETLDQAKMIIRFIYNSLKVVNLMNVFAKDRDLLRLGITRFATKFISLESLIRYEADLKRMCTTNEWCEFNKDRSRKCLRDKVSNLILKVEEIETIMEPLVKVLKLVDQDKKPTLSIIYEAMGKAKLVIKASVKQWKKYWEVRLLEQFLQVLVVMMVTMGAVGKMVALVRVVDELVALVRELEEIVVLEEMVALGAVMLVKYILACHGHKEMKITLPQKIQIMDIDQGYGNNKSIWKD</sequence>
<gene>
    <name evidence="2" type="ORF">CK203_059094</name>
</gene>
<evidence type="ECO:0000313" key="3">
    <source>
        <dbReference type="Proteomes" id="UP000288805"/>
    </source>
</evidence>
<dbReference type="Proteomes" id="UP000288805">
    <property type="component" value="Unassembled WGS sequence"/>
</dbReference>
<dbReference type="SUPFAM" id="SSF53098">
    <property type="entry name" value="Ribonuclease H-like"/>
    <property type="match status" value="1"/>
</dbReference>
<protein>
    <recommendedName>
        <fullName evidence="1">DUF659 domain-containing protein</fullName>
    </recommendedName>
</protein>
<dbReference type="AlphaFoldDB" id="A0A438GTU3"/>
<reference evidence="2 3" key="1">
    <citation type="journal article" date="2018" name="PLoS Genet.">
        <title>Population sequencing reveals clonal diversity and ancestral inbreeding in the grapevine cultivar Chardonnay.</title>
        <authorList>
            <person name="Roach M.J."/>
            <person name="Johnson D.L."/>
            <person name="Bohlmann J."/>
            <person name="van Vuuren H.J."/>
            <person name="Jones S.J."/>
            <person name="Pretorius I.S."/>
            <person name="Schmidt S.A."/>
            <person name="Borneman A.R."/>
        </authorList>
    </citation>
    <scope>NUCLEOTIDE SEQUENCE [LARGE SCALE GENOMIC DNA]</scope>
    <source>
        <strain evidence="3">cv. Chardonnay</strain>
        <tissue evidence="2">Leaf</tissue>
    </source>
</reference>
<dbReference type="PANTHER" id="PTHR32166:SF123">
    <property type="entry name" value="BED-TYPE DOMAIN-CONTAINING PROTEIN"/>
    <property type="match status" value="1"/>
</dbReference>